<evidence type="ECO:0000313" key="1">
    <source>
        <dbReference type="EMBL" id="PXX33719.1"/>
    </source>
</evidence>
<organism evidence="1 2">
    <name type="scientific">Undibacterium pigrum</name>
    <dbReference type="NCBI Taxonomy" id="401470"/>
    <lineage>
        <taxon>Bacteria</taxon>
        <taxon>Pseudomonadati</taxon>
        <taxon>Pseudomonadota</taxon>
        <taxon>Betaproteobacteria</taxon>
        <taxon>Burkholderiales</taxon>
        <taxon>Oxalobacteraceae</taxon>
        <taxon>Undibacterium</taxon>
    </lineage>
</organism>
<sequence>MGIQIIVKATSVSEIERALGEIASECEIFPIDAESWGVSIPGKLINVIGEDGIRASLSKLVHFDLWAGVWVNPR</sequence>
<reference evidence="1 2" key="1">
    <citation type="submission" date="2018-05" db="EMBL/GenBank/DDBJ databases">
        <title>Genomic Encyclopedia of Type Strains, Phase IV (KMG-IV): sequencing the most valuable type-strain genomes for metagenomic binning, comparative biology and taxonomic classification.</title>
        <authorList>
            <person name="Goeker M."/>
        </authorList>
    </citation>
    <scope>NUCLEOTIDE SEQUENCE [LARGE SCALE GENOMIC DNA]</scope>
    <source>
        <strain evidence="1 2">DSM 19792</strain>
    </source>
</reference>
<keyword evidence="2" id="KW-1185">Reference proteome</keyword>
<protein>
    <submittedName>
        <fullName evidence="1">Uncharacterized protein</fullName>
    </submittedName>
</protein>
<dbReference type="AlphaFoldDB" id="A0A318II86"/>
<evidence type="ECO:0000313" key="2">
    <source>
        <dbReference type="Proteomes" id="UP000247792"/>
    </source>
</evidence>
<comment type="caution">
    <text evidence="1">The sequence shown here is derived from an EMBL/GenBank/DDBJ whole genome shotgun (WGS) entry which is preliminary data.</text>
</comment>
<accession>A0A318II86</accession>
<dbReference type="OrthoDB" id="9133428at2"/>
<dbReference type="RefSeq" id="WP_110258510.1">
    <property type="nucleotide sequence ID" value="NZ_QJKB01000029.1"/>
</dbReference>
<dbReference type="EMBL" id="QJKB01000029">
    <property type="protein sequence ID" value="PXX33719.1"/>
    <property type="molecule type" value="Genomic_DNA"/>
</dbReference>
<proteinExistence type="predicted"/>
<name>A0A318II86_9BURK</name>
<dbReference type="Proteomes" id="UP000247792">
    <property type="component" value="Unassembled WGS sequence"/>
</dbReference>
<gene>
    <name evidence="1" type="ORF">DFR42_12915</name>
</gene>